<organism evidence="2 3">
    <name type="scientific">Romeriopsis navalis LEGE 11480</name>
    <dbReference type="NCBI Taxonomy" id="2777977"/>
    <lineage>
        <taxon>Bacteria</taxon>
        <taxon>Bacillati</taxon>
        <taxon>Cyanobacteriota</taxon>
        <taxon>Cyanophyceae</taxon>
        <taxon>Leptolyngbyales</taxon>
        <taxon>Leptolyngbyaceae</taxon>
        <taxon>Romeriopsis</taxon>
        <taxon>Romeriopsis navalis</taxon>
    </lineage>
</organism>
<dbReference type="RefSeq" id="WP_264326491.1">
    <property type="nucleotide sequence ID" value="NZ_JADEXQ010000071.1"/>
</dbReference>
<accession>A0A928VNP2</accession>
<dbReference type="Pfam" id="PF16258">
    <property type="entry name" value="DUF4912"/>
    <property type="match status" value="1"/>
</dbReference>
<evidence type="ECO:0000313" key="3">
    <source>
        <dbReference type="Proteomes" id="UP000625316"/>
    </source>
</evidence>
<evidence type="ECO:0000313" key="2">
    <source>
        <dbReference type="EMBL" id="MBE9031665.1"/>
    </source>
</evidence>
<dbReference type="AlphaFoldDB" id="A0A928VNP2"/>
<protein>
    <submittedName>
        <fullName evidence="2">DUF4912 domain-containing protein</fullName>
    </submittedName>
</protein>
<dbReference type="GO" id="GO:0006353">
    <property type="term" value="P:DNA-templated transcription termination"/>
    <property type="evidence" value="ECO:0007669"/>
    <property type="project" value="InterPro"/>
</dbReference>
<reference evidence="2" key="1">
    <citation type="submission" date="2020-10" db="EMBL/GenBank/DDBJ databases">
        <authorList>
            <person name="Castelo-Branco R."/>
            <person name="Eusebio N."/>
            <person name="Adriana R."/>
            <person name="Vieira A."/>
            <person name="Brugerolle De Fraissinette N."/>
            <person name="Rezende De Castro R."/>
            <person name="Schneider M.P."/>
            <person name="Vasconcelos V."/>
            <person name="Leao P.N."/>
        </authorList>
    </citation>
    <scope>NUCLEOTIDE SEQUENCE</scope>
    <source>
        <strain evidence="2">LEGE 11480</strain>
    </source>
</reference>
<dbReference type="Gene3D" id="2.60.40.10">
    <property type="entry name" value="Immunoglobulins"/>
    <property type="match status" value="1"/>
</dbReference>
<dbReference type="EMBL" id="JADEXQ010000071">
    <property type="protein sequence ID" value="MBE9031665.1"/>
    <property type="molecule type" value="Genomic_DNA"/>
</dbReference>
<dbReference type="Proteomes" id="UP000625316">
    <property type="component" value="Unassembled WGS sequence"/>
</dbReference>
<dbReference type="InterPro" id="IPR011112">
    <property type="entry name" value="Rho-like_N"/>
</dbReference>
<comment type="caution">
    <text evidence="2">The sequence shown here is derived from an EMBL/GenBank/DDBJ whole genome shotgun (WGS) entry which is preliminary data.</text>
</comment>
<dbReference type="SMART" id="SM00959">
    <property type="entry name" value="Rho_N"/>
    <property type="match status" value="1"/>
</dbReference>
<dbReference type="Pfam" id="PF07498">
    <property type="entry name" value="Rho_N"/>
    <property type="match status" value="1"/>
</dbReference>
<keyword evidence="3" id="KW-1185">Reference proteome</keyword>
<proteinExistence type="predicted"/>
<gene>
    <name evidence="2" type="ORF">IQ266_18185</name>
</gene>
<dbReference type="InterPro" id="IPR032585">
    <property type="entry name" value="DUF4912"/>
</dbReference>
<sequence>MFSNSLPLTEMTLRQLRRVASLLGISRYSRMRKDQLLASIVEKQGDTDAQTMVETAKKDTDTTVDVALADVDAALPDLPGGYGASQIFLMPRDPQWAYAYWDVANERKEELRQQGGQQLALRLYDVTGIDINNQSPHNLQEYGCDEMTREWYLPIPVSDRDYMLEIGYRTWDGRWLMLARSESMRVPPVYPSDWVEDHFVAVDWEQELRGQTIMTLVPPSQKPAATPGAMPTAHESVFGMAAEAEAMRMSGSLYGSMQHMPSSAQPIESLSSYVFPSGVGMWAMPNASGLTMSGVGMGASMPPVQPRKFWLIADAELIVYGATEPDATVYVDGEPIQLNSDGTFRFQVSFQDGQLRFPIFAVAADGEQNRAIHMDFERQTLERRTNTKEEAQLEWLPN</sequence>
<evidence type="ECO:0000259" key="1">
    <source>
        <dbReference type="SMART" id="SM00959"/>
    </source>
</evidence>
<dbReference type="InterPro" id="IPR013783">
    <property type="entry name" value="Ig-like_fold"/>
</dbReference>
<feature type="domain" description="Rho termination factor-like N-terminal" evidence="1">
    <location>
        <begin position="7"/>
        <end position="49"/>
    </location>
</feature>
<name>A0A928VNP2_9CYAN</name>